<gene>
    <name evidence="4" type="ORF">G6N73_16845</name>
</gene>
<dbReference type="Pfam" id="PF06863">
    <property type="entry name" value="DUF1254"/>
    <property type="match status" value="1"/>
</dbReference>
<evidence type="ECO:0000313" key="5">
    <source>
        <dbReference type="Proteomes" id="UP001642900"/>
    </source>
</evidence>
<comment type="caution">
    <text evidence="4">The sequence shown here is derived from an EMBL/GenBank/DDBJ whole genome shotgun (WGS) entry which is preliminary data.</text>
</comment>
<dbReference type="InterPro" id="IPR010621">
    <property type="entry name" value="DUF1214"/>
</dbReference>
<evidence type="ECO:0000259" key="3">
    <source>
        <dbReference type="Pfam" id="PF06863"/>
    </source>
</evidence>
<dbReference type="SUPFAM" id="SSF160935">
    <property type="entry name" value="VPA0735-like"/>
    <property type="match status" value="1"/>
</dbReference>
<evidence type="ECO:0000259" key="2">
    <source>
        <dbReference type="Pfam" id="PF06742"/>
    </source>
</evidence>
<feature type="domain" description="DUF1214" evidence="2">
    <location>
        <begin position="413"/>
        <end position="522"/>
    </location>
</feature>
<keyword evidence="1" id="KW-0732">Signal</keyword>
<dbReference type="Proteomes" id="UP001642900">
    <property type="component" value="Unassembled WGS sequence"/>
</dbReference>
<name>A0A6G4WDG0_9HYPH</name>
<feature type="signal peptide" evidence="1">
    <location>
        <begin position="1"/>
        <end position="25"/>
    </location>
</feature>
<sequence>MLTKRDLLRSAAALATIACVGIAHADVSEDVVKSLGAPDRIETSIGTLEFKDGAPSVETAQKVFDALDFTRALNVYNNSFRGASALGFHKGFQSVGADYNDVVITSELADSANLFLTGNADTVYYISVIDLSKGPMVIEQPSNGVGTINDMWFSWIIDVGGPGPDRGQGGKYVIVGPDYDGPLPEGGYFVAHSKTNRALYASRAYLVNDDPKPAVENIKANLKIYPYAAGGYGTSIAQALTGAVRLGGNAKIPDTKFVEISGVSMNTIPPSDFGFYEWINENVQAEPATSYDVELSGQLAAIGIVKGQEFAPDERMKKILTDAAAVGQAAGRVLNWRPYVAHPDWAYYEGSQWGSMLWEGGAFFETPPPAFEDGEFKPLPPTGARTLDSRTAFYYGYTLDSPGMIMNIPGVGSQYLMAFLDAKGDVFDGAKTYKVTLPKDIPAEAFWSFTLYDNQTRSMLQTPQKYPRAGSQSYPSPAAAAAEDGSTTVWFSPEQPDGVDRGNWVQTDPEKGWFTILRLYSPLPSFFDKSWRPSEIELVN</sequence>
<protein>
    <submittedName>
        <fullName evidence="4">DUF1254 domain-containing protein</fullName>
    </submittedName>
</protein>
<dbReference type="PANTHER" id="PTHR36509">
    <property type="entry name" value="BLL3101 PROTEIN"/>
    <property type="match status" value="1"/>
</dbReference>
<dbReference type="InterPro" id="IPR037049">
    <property type="entry name" value="DUF1214_C_sf"/>
</dbReference>
<dbReference type="EMBL" id="JAAKZF010000022">
    <property type="protein sequence ID" value="NGO52822.1"/>
    <property type="molecule type" value="Genomic_DNA"/>
</dbReference>
<proteinExistence type="predicted"/>
<dbReference type="Gene3D" id="2.60.40.1610">
    <property type="entry name" value="Domain of unknown function DUF1254"/>
    <property type="match status" value="1"/>
</dbReference>
<dbReference type="InterPro" id="IPR037050">
    <property type="entry name" value="DUF1254_sf"/>
</dbReference>
<feature type="chain" id="PRO_5026210026" evidence="1">
    <location>
        <begin position="26"/>
        <end position="540"/>
    </location>
</feature>
<dbReference type="Pfam" id="PF06742">
    <property type="entry name" value="DUF1214"/>
    <property type="match status" value="1"/>
</dbReference>
<reference evidence="4 5" key="1">
    <citation type="submission" date="2020-02" db="EMBL/GenBank/DDBJ databases">
        <title>Genome sequence of strain CCNWXJ40-4.</title>
        <authorList>
            <person name="Gao J."/>
            <person name="Sun J."/>
        </authorList>
    </citation>
    <scope>NUCLEOTIDE SEQUENCE [LARGE SCALE GENOMIC DNA]</scope>
    <source>
        <strain evidence="4 5">CCNWXJ 40-4</strain>
    </source>
</reference>
<accession>A0A6G4WDG0</accession>
<dbReference type="RefSeq" id="WP_165029578.1">
    <property type="nucleotide sequence ID" value="NZ_JAAKZF010000022.1"/>
</dbReference>
<dbReference type="AlphaFoldDB" id="A0A6G4WDG0"/>
<evidence type="ECO:0000256" key="1">
    <source>
        <dbReference type="SAM" id="SignalP"/>
    </source>
</evidence>
<dbReference type="Gene3D" id="2.60.120.600">
    <property type="entry name" value="Domain of unknown function DUF1214, C-terminal domain"/>
    <property type="match status" value="1"/>
</dbReference>
<keyword evidence="5" id="KW-1185">Reference proteome</keyword>
<dbReference type="Gene3D" id="1.10.3360.10">
    <property type="entry name" value="VPA0735-like domain"/>
    <property type="match status" value="1"/>
</dbReference>
<feature type="domain" description="DUF1254" evidence="3">
    <location>
        <begin position="100"/>
        <end position="226"/>
    </location>
</feature>
<organism evidence="4 5">
    <name type="scientific">Allomesorhizobium camelthorni</name>
    <dbReference type="NCBI Taxonomy" id="475069"/>
    <lineage>
        <taxon>Bacteria</taxon>
        <taxon>Pseudomonadati</taxon>
        <taxon>Pseudomonadota</taxon>
        <taxon>Alphaproteobacteria</taxon>
        <taxon>Hyphomicrobiales</taxon>
        <taxon>Phyllobacteriaceae</taxon>
        <taxon>Allomesorhizobium</taxon>
    </lineage>
</organism>
<dbReference type="PANTHER" id="PTHR36509:SF3">
    <property type="entry name" value="SIGNAL PEPTIDE PROTEIN"/>
    <property type="match status" value="1"/>
</dbReference>
<dbReference type="InterPro" id="IPR010679">
    <property type="entry name" value="DUF1254"/>
</dbReference>
<evidence type="ECO:0000313" key="4">
    <source>
        <dbReference type="EMBL" id="NGO52822.1"/>
    </source>
</evidence>